<keyword evidence="7" id="KW-0472">Membrane</keyword>
<dbReference type="SUPFAM" id="SSF55874">
    <property type="entry name" value="ATPase domain of HSP90 chaperone/DNA topoisomerase II/histidine kinase"/>
    <property type="match status" value="1"/>
</dbReference>
<keyword evidence="7" id="KW-1133">Transmembrane helix</keyword>
<accession>A0ABN1N537</accession>
<dbReference type="Pfam" id="PF16927">
    <property type="entry name" value="HisKA_7TM"/>
    <property type="match status" value="1"/>
</dbReference>
<dbReference type="Gene3D" id="1.10.287.130">
    <property type="match status" value="1"/>
</dbReference>
<dbReference type="Proteomes" id="UP001500469">
    <property type="component" value="Unassembled WGS sequence"/>
</dbReference>
<evidence type="ECO:0000259" key="8">
    <source>
        <dbReference type="PROSITE" id="PS50109"/>
    </source>
</evidence>
<feature type="transmembrane region" description="Helical" evidence="7">
    <location>
        <begin position="144"/>
        <end position="165"/>
    </location>
</feature>
<dbReference type="PANTHER" id="PTHR45453:SF1">
    <property type="entry name" value="PHOSPHATE REGULON SENSOR PROTEIN PHOR"/>
    <property type="match status" value="1"/>
</dbReference>
<dbReference type="InterPro" id="IPR000014">
    <property type="entry name" value="PAS"/>
</dbReference>
<dbReference type="Pfam" id="PF02518">
    <property type="entry name" value="HATPase_c"/>
    <property type="match status" value="1"/>
</dbReference>
<dbReference type="EMBL" id="BAAAFI010000048">
    <property type="protein sequence ID" value="GAA0881075.1"/>
    <property type="molecule type" value="Genomic_DNA"/>
</dbReference>
<dbReference type="Gene3D" id="3.30.450.20">
    <property type="entry name" value="PAS domain"/>
    <property type="match status" value="1"/>
</dbReference>
<evidence type="ECO:0000256" key="3">
    <source>
        <dbReference type="ARBA" id="ARBA00022553"/>
    </source>
</evidence>
<feature type="transmembrane region" description="Helical" evidence="7">
    <location>
        <begin position="177"/>
        <end position="200"/>
    </location>
</feature>
<dbReference type="CDD" id="cd00130">
    <property type="entry name" value="PAS"/>
    <property type="match status" value="1"/>
</dbReference>
<feature type="domain" description="Histidine kinase" evidence="8">
    <location>
        <begin position="370"/>
        <end position="585"/>
    </location>
</feature>
<dbReference type="InterPro" id="IPR036097">
    <property type="entry name" value="HisK_dim/P_sf"/>
</dbReference>
<dbReference type="InterPro" id="IPR036890">
    <property type="entry name" value="HATPase_C_sf"/>
</dbReference>
<evidence type="ECO:0000256" key="6">
    <source>
        <dbReference type="ARBA" id="ARBA00023012"/>
    </source>
</evidence>
<protein>
    <recommendedName>
        <fullName evidence="2">histidine kinase</fullName>
        <ecNumber evidence="2">2.7.13.3</ecNumber>
    </recommendedName>
</protein>
<evidence type="ECO:0000313" key="10">
    <source>
        <dbReference type="Proteomes" id="UP001500469"/>
    </source>
</evidence>
<dbReference type="InterPro" id="IPR003594">
    <property type="entry name" value="HATPase_dom"/>
</dbReference>
<evidence type="ECO:0000256" key="1">
    <source>
        <dbReference type="ARBA" id="ARBA00000085"/>
    </source>
</evidence>
<evidence type="ECO:0000313" key="9">
    <source>
        <dbReference type="EMBL" id="GAA0881075.1"/>
    </source>
</evidence>
<gene>
    <name evidence="9" type="ORF">GCM10009119_40450</name>
</gene>
<keyword evidence="10" id="KW-1185">Reference proteome</keyword>
<feature type="transmembrane region" description="Helical" evidence="7">
    <location>
        <begin position="98"/>
        <end position="118"/>
    </location>
</feature>
<dbReference type="InterPro" id="IPR050351">
    <property type="entry name" value="BphY/WalK/GraS-like"/>
</dbReference>
<dbReference type="SUPFAM" id="SSF47384">
    <property type="entry name" value="Homodimeric domain of signal transducing histidine kinase"/>
    <property type="match status" value="1"/>
</dbReference>
<evidence type="ECO:0000256" key="4">
    <source>
        <dbReference type="ARBA" id="ARBA00022679"/>
    </source>
</evidence>
<comment type="caution">
    <text evidence="9">The sequence shown here is derived from an EMBL/GenBank/DDBJ whole genome shotgun (WGS) entry which is preliminary data.</text>
</comment>
<comment type="catalytic activity">
    <reaction evidence="1">
        <text>ATP + protein L-histidine = ADP + protein N-phospho-L-histidine.</text>
        <dbReference type="EC" id="2.7.13.3"/>
    </reaction>
</comment>
<feature type="transmembrane region" description="Helical" evidence="7">
    <location>
        <begin position="6"/>
        <end position="27"/>
    </location>
</feature>
<dbReference type="PANTHER" id="PTHR45453">
    <property type="entry name" value="PHOSPHATE REGULON SENSOR PROTEIN PHOR"/>
    <property type="match status" value="1"/>
</dbReference>
<dbReference type="InterPro" id="IPR005467">
    <property type="entry name" value="His_kinase_dom"/>
</dbReference>
<feature type="transmembrane region" description="Helical" evidence="7">
    <location>
        <begin position="34"/>
        <end position="53"/>
    </location>
</feature>
<name>A0ABN1N537_9BACT</name>
<dbReference type="CDD" id="cd00082">
    <property type="entry name" value="HisKA"/>
    <property type="match status" value="1"/>
</dbReference>
<feature type="transmembrane region" description="Helical" evidence="7">
    <location>
        <begin position="212"/>
        <end position="230"/>
    </location>
</feature>
<evidence type="ECO:0000256" key="5">
    <source>
        <dbReference type="ARBA" id="ARBA00022777"/>
    </source>
</evidence>
<dbReference type="EC" id="2.7.13.3" evidence="2"/>
<dbReference type="InterPro" id="IPR004358">
    <property type="entry name" value="Sig_transdc_His_kin-like_C"/>
</dbReference>
<keyword evidence="5" id="KW-0418">Kinase</keyword>
<dbReference type="Gene3D" id="3.30.565.10">
    <property type="entry name" value="Histidine kinase-like ATPase, C-terminal domain"/>
    <property type="match status" value="1"/>
</dbReference>
<keyword evidence="4" id="KW-0808">Transferase</keyword>
<dbReference type="PROSITE" id="PS50109">
    <property type="entry name" value="HIS_KIN"/>
    <property type="match status" value="1"/>
</dbReference>
<keyword evidence="7" id="KW-0812">Transmembrane</keyword>
<reference evidence="9 10" key="1">
    <citation type="journal article" date="2019" name="Int. J. Syst. Evol. Microbiol.">
        <title>The Global Catalogue of Microorganisms (GCM) 10K type strain sequencing project: providing services to taxonomists for standard genome sequencing and annotation.</title>
        <authorList>
            <consortium name="The Broad Institute Genomics Platform"/>
            <consortium name="The Broad Institute Genome Sequencing Center for Infectious Disease"/>
            <person name="Wu L."/>
            <person name="Ma J."/>
        </authorList>
    </citation>
    <scope>NUCLEOTIDE SEQUENCE [LARGE SCALE GENOMIC DNA]</scope>
    <source>
        <strain evidence="9 10">JCM 16112</strain>
    </source>
</reference>
<dbReference type="PRINTS" id="PR00344">
    <property type="entry name" value="BCTRLSENSOR"/>
</dbReference>
<keyword evidence="6" id="KW-0902">Two-component regulatory system</keyword>
<keyword evidence="3" id="KW-0597">Phosphoprotein</keyword>
<sequence length="591" mass="67401">MEFILNPYALTLILSSLLVGGLSLYIGLRLDDSVRWIAFTMLSISIWGLFYGVELTVQTVEDMLFWGRFEYIGLTLAPAGWLVFSLKYTGIDTKRKAWIYPSIFILPIVTYLIVLTNASHHLHYRSNWLITSGPFPVLGIEKGVWYPVLVIYCYFFYLLGTFLLWKRFQYANSHFKWQTRLLIFGGMFPLAVNIIYQISWFQPFDGLDMTPYAFLLTYILISAAILRFNLFNLKPIAREKILEVMTRGAIIFDHRGKIVDFNSAARNFWKDSNDLKIASSAKQIFASKPEILELLQKQEHEFLHCQLEIEGDVWEVKVEAVPISEANVITTGVLLLFENITTQVRTNEQLKKQTLELQQLNDLKDKFFSIISHDLKGPVFGVKELIHLTENGIVTEQEFLEMLPEISKNMEHVAILLENLLAWTSSQLRGEHVQPQDLDLNKLINSQKNLLDRIALKKSISLELQGFENLRANADKNMLELIIRNLISNAIKFSSPHSKVLITCEELEKRLKLCVQDFGIGISEENLQKLNAGISFTTRGQSNESGTGLGLLLVREYIMKSGGTLTIESALGEGTRFCVTIPKAKQTVLIS</sequence>
<dbReference type="CDD" id="cd00075">
    <property type="entry name" value="HATPase"/>
    <property type="match status" value="1"/>
</dbReference>
<feature type="transmembrane region" description="Helical" evidence="7">
    <location>
        <begin position="65"/>
        <end position="86"/>
    </location>
</feature>
<dbReference type="InterPro" id="IPR003661">
    <property type="entry name" value="HisK_dim/P_dom"/>
</dbReference>
<dbReference type="SMART" id="SM00387">
    <property type="entry name" value="HATPase_c"/>
    <property type="match status" value="1"/>
</dbReference>
<evidence type="ECO:0000256" key="2">
    <source>
        <dbReference type="ARBA" id="ARBA00012438"/>
    </source>
</evidence>
<proteinExistence type="predicted"/>
<dbReference type="InterPro" id="IPR031621">
    <property type="entry name" value="HisKA_7TM"/>
</dbReference>
<dbReference type="RefSeq" id="WP_343854764.1">
    <property type="nucleotide sequence ID" value="NZ_BAAAFI010000048.1"/>
</dbReference>
<organism evidence="9 10">
    <name type="scientific">Algoriphagus jejuensis</name>
    <dbReference type="NCBI Taxonomy" id="419934"/>
    <lineage>
        <taxon>Bacteria</taxon>
        <taxon>Pseudomonadati</taxon>
        <taxon>Bacteroidota</taxon>
        <taxon>Cytophagia</taxon>
        <taxon>Cytophagales</taxon>
        <taxon>Cyclobacteriaceae</taxon>
        <taxon>Algoriphagus</taxon>
    </lineage>
</organism>
<evidence type="ECO:0000256" key="7">
    <source>
        <dbReference type="SAM" id="Phobius"/>
    </source>
</evidence>